<sequence>MSLENIVKGYDKYGPFIVDKYQTKYIIPIESLCTSIDIHTPDLQREANIEVINDIIEYQLNTYNNTKSFSFLGELTIIIQDNKYYIIDGQHRYEAMKKIYNKCPFYLVSINIIKPDSYLTIEKAFELLNKSKPVPDYIIQNTTDTLKKAKLDHFKKLFINKYKVYISKSNNPRKPNVNIDTLLNKINNSNLINNNNMNNANDIFEYMDYVNIIYWKQLDTKYNIKCIEKVDKLSEKHVLYICNDIEDDIWLNNTDWVDEFIEHRNKIYDTTTNKRKKISIKERKIVWEKDFKDNEKGICKVCNKVEINTNTFQCGHIISHKSHKNGGETSFENLKPICVQCNNKMSSMNLYEYMKQIY</sequence>
<dbReference type="CDD" id="cd00085">
    <property type="entry name" value="HNHc"/>
    <property type="match status" value="1"/>
</dbReference>
<dbReference type="CDD" id="cd16387">
    <property type="entry name" value="ParB_N_Srx"/>
    <property type="match status" value="1"/>
</dbReference>
<dbReference type="GO" id="GO:0008270">
    <property type="term" value="F:zinc ion binding"/>
    <property type="evidence" value="ECO:0007669"/>
    <property type="project" value="InterPro"/>
</dbReference>
<organism evidence="2">
    <name type="scientific">viral metagenome</name>
    <dbReference type="NCBI Taxonomy" id="1070528"/>
    <lineage>
        <taxon>unclassified sequences</taxon>
        <taxon>metagenomes</taxon>
        <taxon>organismal metagenomes</taxon>
    </lineage>
</organism>
<dbReference type="InterPro" id="IPR036086">
    <property type="entry name" value="ParB/Sulfiredoxin_sf"/>
</dbReference>
<feature type="domain" description="HNH" evidence="1">
    <location>
        <begin position="299"/>
        <end position="345"/>
    </location>
</feature>
<accession>A0A6C0I566</accession>
<name>A0A6C0I566_9ZZZZ</name>
<dbReference type="InterPro" id="IPR003615">
    <property type="entry name" value="HNH_nuc"/>
</dbReference>
<dbReference type="InterPro" id="IPR002711">
    <property type="entry name" value="HNH"/>
</dbReference>
<evidence type="ECO:0000313" key="2">
    <source>
        <dbReference type="EMBL" id="QHT88148.1"/>
    </source>
</evidence>
<reference evidence="2" key="1">
    <citation type="journal article" date="2020" name="Nature">
        <title>Giant virus diversity and host interactions through global metagenomics.</title>
        <authorList>
            <person name="Schulz F."/>
            <person name="Roux S."/>
            <person name="Paez-Espino D."/>
            <person name="Jungbluth S."/>
            <person name="Walsh D.A."/>
            <person name="Denef V.J."/>
            <person name="McMahon K.D."/>
            <person name="Konstantinidis K.T."/>
            <person name="Eloe-Fadrosh E.A."/>
            <person name="Kyrpides N.C."/>
            <person name="Woyke T."/>
        </authorList>
    </citation>
    <scope>NUCLEOTIDE SEQUENCE</scope>
    <source>
        <strain evidence="2">GVMAG-M-3300023184-24</strain>
    </source>
</reference>
<dbReference type="AlphaFoldDB" id="A0A6C0I566"/>
<evidence type="ECO:0000259" key="1">
    <source>
        <dbReference type="Pfam" id="PF01844"/>
    </source>
</evidence>
<dbReference type="GO" id="GO:0003676">
    <property type="term" value="F:nucleic acid binding"/>
    <property type="evidence" value="ECO:0007669"/>
    <property type="project" value="InterPro"/>
</dbReference>
<dbReference type="EMBL" id="MN740110">
    <property type="protein sequence ID" value="QHT88148.1"/>
    <property type="molecule type" value="Genomic_DNA"/>
</dbReference>
<dbReference type="Gene3D" id="1.10.30.50">
    <property type="match status" value="1"/>
</dbReference>
<dbReference type="Pfam" id="PF01844">
    <property type="entry name" value="HNH"/>
    <property type="match status" value="1"/>
</dbReference>
<dbReference type="SUPFAM" id="SSF110849">
    <property type="entry name" value="ParB/Sulfiredoxin"/>
    <property type="match status" value="1"/>
</dbReference>
<proteinExistence type="predicted"/>
<dbReference type="GO" id="GO:0004519">
    <property type="term" value="F:endonuclease activity"/>
    <property type="evidence" value="ECO:0007669"/>
    <property type="project" value="InterPro"/>
</dbReference>
<protein>
    <recommendedName>
        <fullName evidence="1">HNH domain-containing protein</fullName>
    </recommendedName>
</protein>